<gene>
    <name evidence="2" type="ORF">COB13_07790</name>
</gene>
<dbReference type="AlphaFoldDB" id="A0A2A4Z2Q9"/>
<evidence type="ECO:0000313" key="2">
    <source>
        <dbReference type="EMBL" id="PCJ01252.1"/>
    </source>
</evidence>
<protein>
    <submittedName>
        <fullName evidence="2">PEBP family protein</fullName>
    </submittedName>
</protein>
<organism evidence="2">
    <name type="scientific">OCS116 cluster bacterium</name>
    <dbReference type="NCBI Taxonomy" id="2030921"/>
    <lineage>
        <taxon>Bacteria</taxon>
        <taxon>Pseudomonadati</taxon>
        <taxon>Pseudomonadota</taxon>
        <taxon>Alphaproteobacteria</taxon>
        <taxon>OCS116 cluster</taxon>
    </lineage>
</organism>
<proteinExistence type="predicted"/>
<keyword evidence="1" id="KW-0732">Signal</keyword>
<dbReference type="EMBL" id="NVUS01000008">
    <property type="protein sequence ID" value="PCJ01252.1"/>
    <property type="molecule type" value="Genomic_DNA"/>
</dbReference>
<reference key="1">
    <citation type="submission" date="2017-08" db="EMBL/GenBank/DDBJ databases">
        <title>A dynamic microbial community with high functional redundancy inhabits the cold, oxic subseafloor aquifer.</title>
        <authorList>
            <person name="Tully B.J."/>
            <person name="Wheat C.G."/>
            <person name="Glazer B.T."/>
            <person name="Huber J.A."/>
        </authorList>
    </citation>
    <scope>NUCLEOTIDE SEQUENCE [LARGE SCALE GENOMIC DNA]</scope>
</reference>
<feature type="chain" id="PRO_5013014855" evidence="1">
    <location>
        <begin position="21"/>
        <end position="212"/>
    </location>
</feature>
<dbReference type="Gene3D" id="2.60.120.260">
    <property type="entry name" value="Galactose-binding domain-like"/>
    <property type="match status" value="1"/>
</dbReference>
<comment type="caution">
    <text evidence="2">The sequence shown here is derived from an EMBL/GenBank/DDBJ whole genome shotgun (WGS) entry which is preliminary data.</text>
</comment>
<reference evidence="2" key="2">
    <citation type="journal article" date="2018" name="ISME J.">
        <title>A dynamic microbial community with high functional redundancy inhabits the cold, oxic subseafloor aquifer.</title>
        <authorList>
            <person name="Tully B.J."/>
            <person name="Wheat C.G."/>
            <person name="Glazer B.T."/>
            <person name="Huber J.A."/>
        </authorList>
    </citation>
    <scope>NUCLEOTIDE SEQUENCE</scope>
    <source>
        <strain evidence="2">NORP83</strain>
    </source>
</reference>
<feature type="signal peptide" evidence="1">
    <location>
        <begin position="1"/>
        <end position="20"/>
    </location>
</feature>
<sequence length="212" mass="23413">MMKKITLILAASLFAAPAMAETIKADVWADNWFALYVNDKLVKQDSVSINTERSFNKESFAFNATRPFALNFIAKDFKANDTGLEYIGTRKQQMGDGGLIAQFLSGNNVVAVTNSGWKCMVVHEAPLDKSCEKSRNPIAGQGSCKFKITAEPNGWKNLNFDDSNWPSASVFSARQVGPKDGYDQVSWNSSAKLIWGPDLEQSNTILCRTIVK</sequence>
<evidence type="ECO:0000256" key="1">
    <source>
        <dbReference type="SAM" id="SignalP"/>
    </source>
</evidence>
<name>A0A2A4Z2Q9_9PROT</name>
<accession>A0A2A4Z2Q9</accession>